<evidence type="ECO:0000256" key="2">
    <source>
        <dbReference type="ARBA" id="ARBA00023054"/>
    </source>
</evidence>
<dbReference type="SUPFAM" id="SSF47090">
    <property type="entry name" value="PGBD-like"/>
    <property type="match status" value="1"/>
</dbReference>
<evidence type="ECO:0000313" key="4">
    <source>
        <dbReference type="EMBL" id="UWP82403.1"/>
    </source>
</evidence>
<organism evidence="4 5">
    <name type="scientific">Dactylosporangium fulvum</name>
    <dbReference type="NCBI Taxonomy" id="53359"/>
    <lineage>
        <taxon>Bacteria</taxon>
        <taxon>Bacillati</taxon>
        <taxon>Actinomycetota</taxon>
        <taxon>Actinomycetes</taxon>
        <taxon>Micromonosporales</taxon>
        <taxon>Micromonosporaceae</taxon>
        <taxon>Dactylosporangium</taxon>
    </lineage>
</organism>
<name>A0ABY5VX85_9ACTN</name>
<comment type="subcellular location">
    <subcellularLocation>
        <location evidence="1">Cell envelope</location>
    </subcellularLocation>
</comment>
<evidence type="ECO:0000259" key="3">
    <source>
        <dbReference type="Pfam" id="PF01471"/>
    </source>
</evidence>
<keyword evidence="5" id="KW-1185">Reference proteome</keyword>
<dbReference type="InterPro" id="IPR050465">
    <property type="entry name" value="UPF0194_transport"/>
</dbReference>
<dbReference type="Gene3D" id="1.10.101.10">
    <property type="entry name" value="PGBD-like superfamily/PGBD"/>
    <property type="match status" value="1"/>
</dbReference>
<dbReference type="InterPro" id="IPR002477">
    <property type="entry name" value="Peptidoglycan-bd-like"/>
</dbReference>
<dbReference type="RefSeq" id="WP_259860175.1">
    <property type="nucleotide sequence ID" value="NZ_BAAAST010000025.1"/>
</dbReference>
<proteinExistence type="predicted"/>
<dbReference type="Proteomes" id="UP001059617">
    <property type="component" value="Chromosome"/>
</dbReference>
<dbReference type="PANTHER" id="PTHR32347">
    <property type="entry name" value="EFFLUX SYSTEM COMPONENT YKNX-RELATED"/>
    <property type="match status" value="1"/>
</dbReference>
<protein>
    <submittedName>
        <fullName evidence="4">Peptidoglycan-binding protein</fullName>
    </submittedName>
</protein>
<evidence type="ECO:0000313" key="5">
    <source>
        <dbReference type="Proteomes" id="UP001059617"/>
    </source>
</evidence>
<dbReference type="InterPro" id="IPR036365">
    <property type="entry name" value="PGBD-like_sf"/>
</dbReference>
<dbReference type="EMBL" id="CP073720">
    <property type="protein sequence ID" value="UWP82403.1"/>
    <property type="molecule type" value="Genomic_DNA"/>
</dbReference>
<dbReference type="Pfam" id="PF01471">
    <property type="entry name" value="PG_binding_1"/>
    <property type="match status" value="1"/>
</dbReference>
<dbReference type="InterPro" id="IPR036366">
    <property type="entry name" value="PGBDSf"/>
</dbReference>
<keyword evidence="2" id="KW-0175">Coiled coil</keyword>
<reference evidence="4" key="2">
    <citation type="submission" date="2022-09" db="EMBL/GenBank/DDBJ databases">
        <title>Biosynthetic gene clusters of Dactylosporangioum fulvum.</title>
        <authorList>
            <person name="Caradec T."/>
        </authorList>
    </citation>
    <scope>NUCLEOTIDE SEQUENCE</scope>
    <source>
        <strain evidence="4">NRRL B-16292</strain>
    </source>
</reference>
<accession>A0ABY5VX85</accession>
<sequence>MRRRTVWIAVAAAAVLALGGGAVFAIARSAPSTEPTSRPRAAEAVIERGTLSGSVKATGSLKFADPHDIGSTITGVLTSAPRPGATVGVGKPLFLVDNVPVFLFRGTIPAWRPFASGMGDGPDVQQLEENLAALGFFKEQPDRKFRWATTEAIRAWQKATGQERTGGIDLGRIVFDRGELRVQDVKVQLGGSVGGGAAILSVTTLQKHVNVKLPLTSQQLAKVGGAVQITLPEGTRTTGKVTSVETPQQESDGSVSIPVLVALDDPAAAGDLQQANVTVGFPSEVRENVLSVPVAALIALDDERFGVEVVDEKGSTRRVPVTRGIFAGGRVEISGDGLEAGQKVVVPKV</sequence>
<dbReference type="Gene3D" id="2.40.420.20">
    <property type="match status" value="1"/>
</dbReference>
<reference evidence="4" key="1">
    <citation type="submission" date="2021-04" db="EMBL/GenBank/DDBJ databases">
        <authorList>
            <person name="Hartkoorn R.C."/>
            <person name="Beaudoing E."/>
            <person name="Hot D."/>
        </authorList>
    </citation>
    <scope>NUCLEOTIDE SEQUENCE</scope>
    <source>
        <strain evidence="4">NRRL B-16292</strain>
    </source>
</reference>
<evidence type="ECO:0000256" key="1">
    <source>
        <dbReference type="ARBA" id="ARBA00004196"/>
    </source>
</evidence>
<gene>
    <name evidence="4" type="ORF">Dfulv_46405</name>
</gene>
<feature type="domain" description="Peptidoglycan binding-like" evidence="3">
    <location>
        <begin position="121"/>
        <end position="168"/>
    </location>
</feature>